<dbReference type="GO" id="GO:0042147">
    <property type="term" value="P:retrograde transport, endosome to Golgi"/>
    <property type="evidence" value="ECO:0007669"/>
    <property type="project" value="TreeGrafter"/>
</dbReference>
<evidence type="ECO:0000313" key="3">
    <source>
        <dbReference type="Proteomes" id="UP000265703"/>
    </source>
</evidence>
<dbReference type="AlphaFoldDB" id="A0A397SQT7"/>
<dbReference type="PANTHER" id="PTHR14856">
    <property type="entry name" value="PQ-LOOP REPEAT-CONTAINING PROTEIN 1-LIKE PROTEIN"/>
    <property type="match status" value="1"/>
</dbReference>
<dbReference type="GO" id="GO:0005829">
    <property type="term" value="C:cytosol"/>
    <property type="evidence" value="ECO:0007669"/>
    <property type="project" value="GOC"/>
</dbReference>
<dbReference type="GO" id="GO:0005802">
    <property type="term" value="C:trans-Golgi network"/>
    <property type="evidence" value="ECO:0007669"/>
    <property type="project" value="TreeGrafter"/>
</dbReference>
<dbReference type="EMBL" id="QKYT01000316">
    <property type="protein sequence ID" value="RIA87279.1"/>
    <property type="molecule type" value="Genomic_DNA"/>
</dbReference>
<dbReference type="GO" id="GO:0045332">
    <property type="term" value="P:phospholipid translocation"/>
    <property type="evidence" value="ECO:0007669"/>
    <property type="project" value="TreeGrafter"/>
</dbReference>
<feature type="non-terminal residue" evidence="2">
    <location>
        <position position="69"/>
    </location>
</feature>
<feature type="non-terminal residue" evidence="2">
    <location>
        <position position="1"/>
    </location>
</feature>
<keyword evidence="1" id="KW-0812">Transmembrane</keyword>
<keyword evidence="3" id="KW-1185">Reference proteome</keyword>
<keyword evidence="1" id="KW-1133">Transmembrane helix</keyword>
<dbReference type="PANTHER" id="PTHR14856:SF9">
    <property type="entry name" value="PQ-LOOP REPEAT-CONTAINING PROTEIN 1"/>
    <property type="match status" value="1"/>
</dbReference>
<dbReference type="STRING" id="658196.A0A397SQT7"/>
<protein>
    <submittedName>
        <fullName evidence="2">Uncharacterized protein</fullName>
    </submittedName>
</protein>
<evidence type="ECO:0000256" key="1">
    <source>
        <dbReference type="SAM" id="Phobius"/>
    </source>
</evidence>
<feature type="transmembrane region" description="Helical" evidence="1">
    <location>
        <begin position="46"/>
        <end position="68"/>
    </location>
</feature>
<name>A0A397SQT7_9GLOM</name>
<organism evidence="2 3">
    <name type="scientific">Glomus cerebriforme</name>
    <dbReference type="NCBI Taxonomy" id="658196"/>
    <lineage>
        <taxon>Eukaryota</taxon>
        <taxon>Fungi</taxon>
        <taxon>Fungi incertae sedis</taxon>
        <taxon>Mucoromycota</taxon>
        <taxon>Glomeromycotina</taxon>
        <taxon>Glomeromycetes</taxon>
        <taxon>Glomerales</taxon>
        <taxon>Glomeraceae</taxon>
        <taxon>Glomus</taxon>
    </lineage>
</organism>
<proteinExistence type="predicted"/>
<dbReference type="Proteomes" id="UP000265703">
    <property type="component" value="Unassembled WGS sequence"/>
</dbReference>
<gene>
    <name evidence="2" type="ORF">C1645_684407</name>
</gene>
<evidence type="ECO:0000313" key="2">
    <source>
        <dbReference type="EMBL" id="RIA87279.1"/>
    </source>
</evidence>
<dbReference type="InterPro" id="IPR052241">
    <property type="entry name" value="SLC66/Scramblase_ANY1"/>
</dbReference>
<sequence>LGIESTVPMPQALQNFKINPPMILFKTWFFGDAFKTFYYTYTEASLQFILCGIVQLLVDSIIMVQFVYF</sequence>
<keyword evidence="1" id="KW-0472">Membrane</keyword>
<reference evidence="2 3" key="1">
    <citation type="submission" date="2018-06" db="EMBL/GenBank/DDBJ databases">
        <title>Comparative genomics reveals the genomic features of Rhizophagus irregularis, R. cerebriforme, R. diaphanum and Gigaspora rosea, and their symbiotic lifestyle signature.</title>
        <authorList>
            <person name="Morin E."/>
            <person name="San Clemente H."/>
            <person name="Chen E.C.H."/>
            <person name="De La Providencia I."/>
            <person name="Hainaut M."/>
            <person name="Kuo A."/>
            <person name="Kohler A."/>
            <person name="Murat C."/>
            <person name="Tang N."/>
            <person name="Roy S."/>
            <person name="Loubradou J."/>
            <person name="Henrissat B."/>
            <person name="Grigoriev I.V."/>
            <person name="Corradi N."/>
            <person name="Roux C."/>
            <person name="Martin F.M."/>
        </authorList>
    </citation>
    <scope>NUCLEOTIDE SEQUENCE [LARGE SCALE GENOMIC DNA]</scope>
    <source>
        <strain evidence="2 3">DAOM 227022</strain>
    </source>
</reference>
<comment type="caution">
    <text evidence="2">The sequence shown here is derived from an EMBL/GenBank/DDBJ whole genome shotgun (WGS) entry which is preliminary data.</text>
</comment>
<dbReference type="GO" id="GO:0005768">
    <property type="term" value="C:endosome"/>
    <property type="evidence" value="ECO:0007669"/>
    <property type="project" value="TreeGrafter"/>
</dbReference>
<accession>A0A397SQT7</accession>
<dbReference type="OrthoDB" id="292213at2759"/>